<evidence type="ECO:0000259" key="4">
    <source>
        <dbReference type="PROSITE" id="PS51000"/>
    </source>
</evidence>
<dbReference type="Proteomes" id="UP000009881">
    <property type="component" value="Unassembled WGS sequence"/>
</dbReference>
<dbReference type="RefSeq" id="WP_009540846.1">
    <property type="nucleotide sequence ID" value="NZ_ANHY01000011.1"/>
</dbReference>
<dbReference type="Gene3D" id="1.10.10.10">
    <property type="entry name" value="Winged helix-like DNA-binding domain superfamily/Winged helix DNA-binding domain"/>
    <property type="match status" value="1"/>
</dbReference>
<dbReference type="eggNOG" id="COG1349">
    <property type="taxonomic scope" value="Bacteria"/>
</dbReference>
<dbReference type="PRINTS" id="PR00037">
    <property type="entry name" value="HTHLACR"/>
</dbReference>
<dbReference type="GO" id="GO:0003700">
    <property type="term" value="F:DNA-binding transcription factor activity"/>
    <property type="evidence" value="ECO:0007669"/>
    <property type="project" value="InterPro"/>
</dbReference>
<keyword evidence="1" id="KW-0805">Transcription regulation</keyword>
<gene>
    <name evidence="5" type="ORF">C882_0186</name>
</gene>
<keyword evidence="6" id="KW-1185">Reference proteome</keyword>
<protein>
    <submittedName>
        <fullName evidence="5">Transcriptional regulator</fullName>
    </submittedName>
</protein>
<keyword evidence="2" id="KW-0238">DNA-binding</keyword>
<dbReference type="Pfam" id="PF08220">
    <property type="entry name" value="HTH_DeoR"/>
    <property type="match status" value="1"/>
</dbReference>
<comment type="caution">
    <text evidence="5">The sequence shown here is derived from an EMBL/GenBank/DDBJ whole genome shotgun (WGS) entry which is preliminary data.</text>
</comment>
<dbReference type="STRING" id="1238182.C882_0186"/>
<evidence type="ECO:0000256" key="3">
    <source>
        <dbReference type="ARBA" id="ARBA00023163"/>
    </source>
</evidence>
<proteinExistence type="predicted"/>
<evidence type="ECO:0000256" key="2">
    <source>
        <dbReference type="ARBA" id="ARBA00023125"/>
    </source>
</evidence>
<dbReference type="InterPro" id="IPR018356">
    <property type="entry name" value="Tscrpt_reg_HTH_DeoR_CS"/>
</dbReference>
<dbReference type="InterPro" id="IPR050313">
    <property type="entry name" value="Carb_Metab_HTH_regulators"/>
</dbReference>
<dbReference type="GO" id="GO:0003677">
    <property type="term" value="F:DNA binding"/>
    <property type="evidence" value="ECO:0007669"/>
    <property type="project" value="UniProtKB-KW"/>
</dbReference>
<dbReference type="SUPFAM" id="SSF100950">
    <property type="entry name" value="NagB/RpiA/CoA transferase-like"/>
    <property type="match status" value="1"/>
</dbReference>
<dbReference type="EMBL" id="ANHY01000011">
    <property type="protein sequence ID" value="EKV29756.1"/>
    <property type="molecule type" value="Genomic_DNA"/>
</dbReference>
<dbReference type="InterPro" id="IPR036388">
    <property type="entry name" value="WH-like_DNA-bd_sf"/>
</dbReference>
<dbReference type="PROSITE" id="PS00894">
    <property type="entry name" value="HTH_DEOR_1"/>
    <property type="match status" value="1"/>
</dbReference>
<dbReference type="SMART" id="SM01134">
    <property type="entry name" value="DeoRC"/>
    <property type="match status" value="1"/>
</dbReference>
<reference evidence="5 6" key="1">
    <citation type="journal article" date="2013" name="Genome Announc.">
        <title>Draft Genome Sequence of an Alphaproteobacterium, Caenispirillum salinarum AK4(T), Isolated from a Solar Saltern.</title>
        <authorList>
            <person name="Khatri I."/>
            <person name="Singh A."/>
            <person name="Korpole S."/>
            <person name="Pinnaka A.K."/>
            <person name="Subramanian S."/>
        </authorList>
    </citation>
    <scope>NUCLEOTIDE SEQUENCE [LARGE SCALE GENOMIC DNA]</scope>
    <source>
        <strain evidence="5 6">AK4</strain>
    </source>
</reference>
<dbReference type="PROSITE" id="PS51000">
    <property type="entry name" value="HTH_DEOR_2"/>
    <property type="match status" value="1"/>
</dbReference>
<dbReference type="OrthoDB" id="7849339at2"/>
<evidence type="ECO:0000313" key="5">
    <source>
        <dbReference type="EMBL" id="EKV29756.1"/>
    </source>
</evidence>
<dbReference type="AlphaFoldDB" id="K9HMJ1"/>
<dbReference type="Gene3D" id="3.40.50.1360">
    <property type="match status" value="1"/>
</dbReference>
<evidence type="ECO:0000313" key="6">
    <source>
        <dbReference type="Proteomes" id="UP000009881"/>
    </source>
</evidence>
<dbReference type="SMART" id="SM00420">
    <property type="entry name" value="HTH_DEOR"/>
    <property type="match status" value="1"/>
</dbReference>
<accession>K9HMJ1</accession>
<evidence type="ECO:0000256" key="1">
    <source>
        <dbReference type="ARBA" id="ARBA00023015"/>
    </source>
</evidence>
<dbReference type="InterPro" id="IPR014036">
    <property type="entry name" value="DeoR-like_C"/>
</dbReference>
<sequence>MSGKLRKDARRERILAELRISPHVRISDLAETFDVTTETIRRDLDALSAMGLVSRAYGGASARPMGVQPSHHERGSEYVEERATIGAAAASLVAAGEVVMIDAGSTTLQLARHLGNGDLGNGDLGLTVVTNCHPVAAELGKRRFRIVVCPGEFDEREASVFGTDTVDFLRRFHANKAFIGASGMAADGFCDANRGAAWVKRTMLERAEETWLLVDHSKFGRRLLEIVAPLDALTGVVVDRPPSGALATTLERLGIRVVVAEAATQAASA</sequence>
<dbReference type="InterPro" id="IPR036390">
    <property type="entry name" value="WH_DNA-bd_sf"/>
</dbReference>
<dbReference type="SUPFAM" id="SSF46785">
    <property type="entry name" value="Winged helix' DNA-binding domain"/>
    <property type="match status" value="1"/>
</dbReference>
<keyword evidence="3" id="KW-0804">Transcription</keyword>
<dbReference type="InterPro" id="IPR037171">
    <property type="entry name" value="NagB/RpiA_transferase-like"/>
</dbReference>
<dbReference type="InterPro" id="IPR001034">
    <property type="entry name" value="DeoR_HTH"/>
</dbReference>
<dbReference type="Pfam" id="PF00455">
    <property type="entry name" value="DeoRC"/>
    <property type="match status" value="1"/>
</dbReference>
<organism evidence="5 6">
    <name type="scientific">Caenispirillum salinarum AK4</name>
    <dbReference type="NCBI Taxonomy" id="1238182"/>
    <lineage>
        <taxon>Bacteria</taxon>
        <taxon>Pseudomonadati</taxon>
        <taxon>Pseudomonadota</taxon>
        <taxon>Alphaproteobacteria</taxon>
        <taxon>Rhodospirillales</taxon>
        <taxon>Novispirillaceae</taxon>
        <taxon>Caenispirillum</taxon>
    </lineage>
</organism>
<dbReference type="PANTHER" id="PTHR30363">
    <property type="entry name" value="HTH-TYPE TRANSCRIPTIONAL REGULATOR SRLR-RELATED"/>
    <property type="match status" value="1"/>
</dbReference>
<name>K9HMJ1_9PROT</name>
<feature type="domain" description="HTH deoR-type" evidence="4">
    <location>
        <begin position="7"/>
        <end position="62"/>
    </location>
</feature>
<dbReference type="PANTHER" id="PTHR30363:SF44">
    <property type="entry name" value="AGA OPERON TRANSCRIPTIONAL REPRESSOR-RELATED"/>
    <property type="match status" value="1"/>
</dbReference>